<evidence type="ECO:0000256" key="1">
    <source>
        <dbReference type="SAM" id="SignalP"/>
    </source>
</evidence>
<organism evidence="2 3">
    <name type="scientific">Tumebacillus avium</name>
    <dbReference type="NCBI Taxonomy" id="1903704"/>
    <lineage>
        <taxon>Bacteria</taxon>
        <taxon>Bacillati</taxon>
        <taxon>Bacillota</taxon>
        <taxon>Bacilli</taxon>
        <taxon>Bacillales</taxon>
        <taxon>Alicyclobacillaceae</taxon>
        <taxon>Tumebacillus</taxon>
    </lineage>
</organism>
<gene>
    <name evidence="2" type="ORF">CBW65_12885</name>
</gene>
<sequence length="206" mass="22183">MNKSNKRFRTLSVLTLAAVLAMGNALILPQLPTKVEAAEVTLLKNGSFEQYTGTNGVANEWTLVAPDAQSTALSVVTSPVEEGTKAQKFSASGLANGHYADLNQTITNVATNTHYLVEGRFYVESLNNAQVELYIDYFDATGTIVGSAKTVQKDGHRRLCETGKHTDHSAGHRFDAGLRAATRHRGQRLRHVLCRSYACCASGAGA</sequence>
<accession>A0A1Y0IPS6</accession>
<protein>
    <recommendedName>
        <fullName evidence="4">CBM-cenC domain-containing protein</fullName>
    </recommendedName>
</protein>
<dbReference type="AlphaFoldDB" id="A0A1Y0IPS6"/>
<dbReference type="KEGG" id="tum:CBW65_12885"/>
<feature type="chain" id="PRO_5039035711" description="CBM-cenC domain-containing protein" evidence="1">
    <location>
        <begin position="28"/>
        <end position="206"/>
    </location>
</feature>
<keyword evidence="1" id="KW-0732">Signal</keyword>
<proteinExistence type="predicted"/>
<feature type="signal peptide" evidence="1">
    <location>
        <begin position="1"/>
        <end position="27"/>
    </location>
</feature>
<reference evidence="3" key="1">
    <citation type="submission" date="2017-05" db="EMBL/GenBank/DDBJ databases">
        <authorList>
            <person name="Sung H."/>
        </authorList>
    </citation>
    <scope>NUCLEOTIDE SEQUENCE [LARGE SCALE GENOMIC DNA]</scope>
    <source>
        <strain evidence="3">AR23208</strain>
    </source>
</reference>
<dbReference type="RefSeq" id="WP_087457195.1">
    <property type="nucleotide sequence ID" value="NZ_CP021434.1"/>
</dbReference>
<dbReference type="Gene3D" id="2.60.120.260">
    <property type="entry name" value="Galactose-binding domain-like"/>
    <property type="match status" value="1"/>
</dbReference>
<evidence type="ECO:0000313" key="3">
    <source>
        <dbReference type="Proteomes" id="UP000195437"/>
    </source>
</evidence>
<name>A0A1Y0IPS6_9BACL</name>
<evidence type="ECO:0000313" key="2">
    <source>
        <dbReference type="EMBL" id="ARU61826.1"/>
    </source>
</evidence>
<dbReference type="EMBL" id="CP021434">
    <property type="protein sequence ID" value="ARU61826.1"/>
    <property type="molecule type" value="Genomic_DNA"/>
</dbReference>
<dbReference type="Proteomes" id="UP000195437">
    <property type="component" value="Chromosome"/>
</dbReference>
<evidence type="ECO:0008006" key="4">
    <source>
        <dbReference type="Google" id="ProtNLM"/>
    </source>
</evidence>
<keyword evidence="3" id="KW-1185">Reference proteome</keyword>